<dbReference type="SUPFAM" id="SSF51569">
    <property type="entry name" value="Aldolase"/>
    <property type="match status" value="1"/>
</dbReference>
<evidence type="ECO:0000256" key="2">
    <source>
        <dbReference type="ARBA" id="ARBA00023270"/>
    </source>
</evidence>
<dbReference type="PIRSF" id="PIRSF001365">
    <property type="entry name" value="DHDPS"/>
    <property type="match status" value="1"/>
</dbReference>
<dbReference type="Proteomes" id="UP000199415">
    <property type="component" value="Unassembled WGS sequence"/>
</dbReference>
<name>A0A1G7UYC9_9PROT</name>
<feature type="active site" description="Schiff-base intermediate with substrate" evidence="4">
    <location>
        <position position="171"/>
    </location>
</feature>
<dbReference type="OrthoDB" id="7157803at2"/>
<dbReference type="PANTHER" id="PTHR12128">
    <property type="entry name" value="DIHYDRODIPICOLINATE SYNTHASE"/>
    <property type="match status" value="1"/>
</dbReference>
<dbReference type="AlphaFoldDB" id="A0A1G7UYC9"/>
<reference evidence="6 7" key="1">
    <citation type="submission" date="2016-10" db="EMBL/GenBank/DDBJ databases">
        <authorList>
            <person name="de Groot N.N."/>
        </authorList>
    </citation>
    <scope>NUCLEOTIDE SEQUENCE [LARGE SCALE GENOMIC DNA]</scope>
    <source>
        <strain evidence="6 7">DSM 25584</strain>
    </source>
</reference>
<evidence type="ECO:0000313" key="7">
    <source>
        <dbReference type="Proteomes" id="UP000199415"/>
    </source>
</evidence>
<dbReference type="InterPro" id="IPR013785">
    <property type="entry name" value="Aldolase_TIM"/>
</dbReference>
<dbReference type="InterPro" id="IPR020624">
    <property type="entry name" value="Schiff_base-form_aldolases_CS"/>
</dbReference>
<keyword evidence="7" id="KW-1185">Reference proteome</keyword>
<evidence type="ECO:0000256" key="5">
    <source>
        <dbReference type="PIRSR" id="PIRSR001365-2"/>
    </source>
</evidence>
<dbReference type="PANTHER" id="PTHR12128:SF67">
    <property type="entry name" value="BLR3884 PROTEIN"/>
    <property type="match status" value="1"/>
</dbReference>
<proteinExistence type="inferred from homology"/>
<dbReference type="RefSeq" id="WP_090022329.1">
    <property type="nucleotide sequence ID" value="NZ_FNCE01000018.1"/>
</dbReference>
<dbReference type="SMART" id="SM01130">
    <property type="entry name" value="DHDPS"/>
    <property type="match status" value="1"/>
</dbReference>
<dbReference type="CDD" id="cd00408">
    <property type="entry name" value="DHDPS-like"/>
    <property type="match status" value="1"/>
</dbReference>
<dbReference type="EMBL" id="FNCE01000018">
    <property type="protein sequence ID" value="SDG52516.1"/>
    <property type="molecule type" value="Genomic_DNA"/>
</dbReference>
<protein>
    <submittedName>
        <fullName evidence="6">4-hydroxy-tetrahydrodipicolinate synthase</fullName>
    </submittedName>
</protein>
<dbReference type="PROSITE" id="PS00665">
    <property type="entry name" value="DHDPS_1"/>
    <property type="match status" value="1"/>
</dbReference>
<feature type="binding site" evidence="5">
    <location>
        <position position="49"/>
    </location>
    <ligand>
        <name>pyruvate</name>
        <dbReference type="ChEBI" id="CHEBI:15361"/>
    </ligand>
</feature>
<keyword evidence="2" id="KW-0704">Schiff base</keyword>
<dbReference type="Gene3D" id="3.20.20.70">
    <property type="entry name" value="Aldolase class I"/>
    <property type="match status" value="1"/>
</dbReference>
<feature type="binding site" evidence="5">
    <location>
        <position position="212"/>
    </location>
    <ligand>
        <name>pyruvate</name>
        <dbReference type="ChEBI" id="CHEBI:15361"/>
    </ligand>
</feature>
<evidence type="ECO:0000256" key="4">
    <source>
        <dbReference type="PIRSR" id="PIRSR001365-1"/>
    </source>
</evidence>
<organism evidence="6 7">
    <name type="scientific">Limimonas halophila</name>
    <dbReference type="NCBI Taxonomy" id="1082479"/>
    <lineage>
        <taxon>Bacteria</taxon>
        <taxon>Pseudomonadati</taxon>
        <taxon>Pseudomonadota</taxon>
        <taxon>Alphaproteobacteria</taxon>
        <taxon>Rhodospirillales</taxon>
        <taxon>Rhodovibrionaceae</taxon>
        <taxon>Limimonas</taxon>
    </lineage>
</organism>
<dbReference type="Pfam" id="PF00701">
    <property type="entry name" value="DHDPS"/>
    <property type="match status" value="1"/>
</dbReference>
<feature type="active site" description="Proton donor/acceptor" evidence="4">
    <location>
        <position position="141"/>
    </location>
</feature>
<evidence type="ECO:0000256" key="1">
    <source>
        <dbReference type="ARBA" id="ARBA00023239"/>
    </source>
</evidence>
<dbReference type="GO" id="GO:0008840">
    <property type="term" value="F:4-hydroxy-tetrahydrodipicolinate synthase activity"/>
    <property type="evidence" value="ECO:0007669"/>
    <property type="project" value="TreeGrafter"/>
</dbReference>
<dbReference type="InterPro" id="IPR002220">
    <property type="entry name" value="DapA-like"/>
</dbReference>
<dbReference type="STRING" id="1082479.SAMN05216241_11814"/>
<comment type="similarity">
    <text evidence="3">Belongs to the DapA family.</text>
</comment>
<dbReference type="PRINTS" id="PR00146">
    <property type="entry name" value="DHPICSNTHASE"/>
</dbReference>
<evidence type="ECO:0000313" key="6">
    <source>
        <dbReference type="EMBL" id="SDG52516.1"/>
    </source>
</evidence>
<keyword evidence="1 3" id="KW-0456">Lyase</keyword>
<sequence>MARGPFSGVLAPVATPFTRDLQIDTARFTAFAHDLLKAGCHGLVPFGTTGEGPSLSVEERRGLLAALTGSGIPGERLMVGVGTCSLDTTVRLTCDALDAGAGGVLLLPPFFFKKIDDDGLAAYVDALIAQVNDPRLQIYLYHIPPHAGIGWSPALVERLAQTHPDTVVGVKDSGGDFAYTRDVLTRLPDFGAFIGTERQLGDVLDAGGVGTITTTANANPAGLRRAFDQWRGTQGQALMDAAGAYRKTVEGFPTVPGIKALIAHERGDPEWARVRPPLTDLAGEQRDRLLQRVGELEALAPAPKPA</sequence>
<gene>
    <name evidence="6" type="ORF">SAMN05216241_11814</name>
</gene>
<evidence type="ECO:0000256" key="3">
    <source>
        <dbReference type="PIRNR" id="PIRNR001365"/>
    </source>
</evidence>
<accession>A0A1G7UYC9</accession>